<comment type="caution">
    <text evidence="1">The sequence shown here is derived from an EMBL/GenBank/DDBJ whole genome shotgun (WGS) entry which is preliminary data.</text>
</comment>
<proteinExistence type="predicted"/>
<reference evidence="1" key="1">
    <citation type="submission" date="2019-10" db="EMBL/GenBank/DDBJ databases">
        <authorList>
            <consortium name="DOE Joint Genome Institute"/>
            <person name="Kuo A."/>
            <person name="Miyauchi S."/>
            <person name="Kiss E."/>
            <person name="Drula E."/>
            <person name="Kohler A."/>
            <person name="Sanchez-Garcia M."/>
            <person name="Andreopoulos B."/>
            <person name="Barry K.W."/>
            <person name="Bonito G."/>
            <person name="Buee M."/>
            <person name="Carver A."/>
            <person name="Chen C."/>
            <person name="Cichocki N."/>
            <person name="Clum A."/>
            <person name="Culley D."/>
            <person name="Crous P.W."/>
            <person name="Fauchery L."/>
            <person name="Girlanda M."/>
            <person name="Hayes R."/>
            <person name="Keri Z."/>
            <person name="Labutti K."/>
            <person name="Lipzen A."/>
            <person name="Lombard V."/>
            <person name="Magnuson J."/>
            <person name="Maillard F."/>
            <person name="Morin E."/>
            <person name="Murat C."/>
            <person name="Nolan M."/>
            <person name="Ohm R."/>
            <person name="Pangilinan J."/>
            <person name="Pereira M."/>
            <person name="Perotto S."/>
            <person name="Peter M."/>
            <person name="Riley R."/>
            <person name="Sitrit Y."/>
            <person name="Stielow B."/>
            <person name="Szollosi G."/>
            <person name="Zifcakova L."/>
            <person name="Stursova M."/>
            <person name="Spatafora J.W."/>
            <person name="Tedersoo L."/>
            <person name="Vaario L.-M."/>
            <person name="Yamada A."/>
            <person name="Yan M."/>
            <person name="Wang P."/>
            <person name="Xu J."/>
            <person name="Bruns T."/>
            <person name="Baldrian P."/>
            <person name="Vilgalys R."/>
            <person name="Henrissat B."/>
            <person name="Grigoriev I.V."/>
            <person name="Hibbett D."/>
            <person name="Nagy L.G."/>
            <person name="Martin F.M."/>
        </authorList>
    </citation>
    <scope>NUCLEOTIDE SEQUENCE</scope>
    <source>
        <strain evidence="1">P2</strain>
    </source>
</reference>
<protein>
    <submittedName>
        <fullName evidence="1">Uncharacterized protein</fullName>
    </submittedName>
</protein>
<dbReference type="EMBL" id="MU118498">
    <property type="protein sequence ID" value="KAF9642398.1"/>
    <property type="molecule type" value="Genomic_DNA"/>
</dbReference>
<sequence length="141" mass="15956">MVYRKISEDLKNRAIILYYQGLIPDDISKLLGISNRSLSRWRSNQAAYGSVIPPPMYRSGRLRILDAEQVLSVSEQLERAPELYLDEIQDWIALTMQSVISRSALAELIQDAGFSYKMLHKAAAERDEACGWSSETGLTTM</sequence>
<reference evidence="1" key="2">
    <citation type="journal article" date="2020" name="Nat. Commun.">
        <title>Large-scale genome sequencing of mycorrhizal fungi provides insights into the early evolution of symbiotic traits.</title>
        <authorList>
            <person name="Miyauchi S."/>
            <person name="Kiss E."/>
            <person name="Kuo A."/>
            <person name="Drula E."/>
            <person name="Kohler A."/>
            <person name="Sanchez-Garcia M."/>
            <person name="Morin E."/>
            <person name="Andreopoulos B."/>
            <person name="Barry K.W."/>
            <person name="Bonito G."/>
            <person name="Buee M."/>
            <person name="Carver A."/>
            <person name="Chen C."/>
            <person name="Cichocki N."/>
            <person name="Clum A."/>
            <person name="Culley D."/>
            <person name="Crous P.W."/>
            <person name="Fauchery L."/>
            <person name="Girlanda M."/>
            <person name="Hayes R.D."/>
            <person name="Keri Z."/>
            <person name="LaButti K."/>
            <person name="Lipzen A."/>
            <person name="Lombard V."/>
            <person name="Magnuson J."/>
            <person name="Maillard F."/>
            <person name="Murat C."/>
            <person name="Nolan M."/>
            <person name="Ohm R.A."/>
            <person name="Pangilinan J."/>
            <person name="Pereira M.F."/>
            <person name="Perotto S."/>
            <person name="Peter M."/>
            <person name="Pfister S."/>
            <person name="Riley R."/>
            <person name="Sitrit Y."/>
            <person name="Stielow J.B."/>
            <person name="Szollosi G."/>
            <person name="Zifcakova L."/>
            <person name="Stursova M."/>
            <person name="Spatafora J.W."/>
            <person name="Tedersoo L."/>
            <person name="Vaario L.M."/>
            <person name="Yamada A."/>
            <person name="Yan M."/>
            <person name="Wang P."/>
            <person name="Xu J."/>
            <person name="Bruns T."/>
            <person name="Baldrian P."/>
            <person name="Vilgalys R."/>
            <person name="Dunand C."/>
            <person name="Henrissat B."/>
            <person name="Grigoriev I.V."/>
            <person name="Hibbett D."/>
            <person name="Nagy L.G."/>
            <person name="Martin F.M."/>
        </authorList>
    </citation>
    <scope>NUCLEOTIDE SEQUENCE</scope>
    <source>
        <strain evidence="1">P2</strain>
    </source>
</reference>
<evidence type="ECO:0000313" key="1">
    <source>
        <dbReference type="EMBL" id="KAF9642398.1"/>
    </source>
</evidence>
<dbReference type="Proteomes" id="UP000886501">
    <property type="component" value="Unassembled WGS sequence"/>
</dbReference>
<gene>
    <name evidence="1" type="ORF">BDM02DRAFT_3264478</name>
</gene>
<accession>A0ACB6YZ96</accession>
<organism evidence="1 2">
    <name type="scientific">Thelephora ganbajun</name>
    <name type="common">Ganba fungus</name>
    <dbReference type="NCBI Taxonomy" id="370292"/>
    <lineage>
        <taxon>Eukaryota</taxon>
        <taxon>Fungi</taxon>
        <taxon>Dikarya</taxon>
        <taxon>Basidiomycota</taxon>
        <taxon>Agaricomycotina</taxon>
        <taxon>Agaricomycetes</taxon>
        <taxon>Thelephorales</taxon>
        <taxon>Thelephoraceae</taxon>
        <taxon>Thelephora</taxon>
    </lineage>
</organism>
<evidence type="ECO:0000313" key="2">
    <source>
        <dbReference type="Proteomes" id="UP000886501"/>
    </source>
</evidence>
<name>A0ACB6YZ96_THEGA</name>
<keyword evidence="2" id="KW-1185">Reference proteome</keyword>